<organism evidence="1">
    <name type="scientific">uncultured Caudovirales phage</name>
    <dbReference type="NCBI Taxonomy" id="2100421"/>
    <lineage>
        <taxon>Viruses</taxon>
        <taxon>Duplodnaviria</taxon>
        <taxon>Heunggongvirae</taxon>
        <taxon>Uroviricota</taxon>
        <taxon>Caudoviricetes</taxon>
        <taxon>Peduoviridae</taxon>
        <taxon>Maltschvirus</taxon>
        <taxon>Maltschvirus maltsch</taxon>
    </lineage>
</organism>
<reference evidence="1" key="1">
    <citation type="submission" date="2020-05" db="EMBL/GenBank/DDBJ databases">
        <authorList>
            <person name="Chiriac C."/>
            <person name="Salcher M."/>
            <person name="Ghai R."/>
            <person name="Kavagutti S V."/>
        </authorList>
    </citation>
    <scope>NUCLEOTIDE SEQUENCE</scope>
</reference>
<name>A0A6J5T9J9_9CAUD</name>
<protein>
    <submittedName>
        <fullName evidence="1">Uncharacterized protein</fullName>
    </submittedName>
</protein>
<sequence>MSLTQNEILNNTRNVLKQVPFRTTFERENFLFGSLNGPRLLVTLCQDIEFLNNEFNRVTNDWEKQAILDEMNLVNAKILELQQEVGTDIKQAIEDAEPEFWVEELARKAAVEAICQTTTVENMGQLLKLPAELYEEAITKCQTFLNVINKTTRMAERKANVANVPASEGE</sequence>
<gene>
    <name evidence="1" type="ORF">UFOVP71_30</name>
</gene>
<proteinExistence type="predicted"/>
<accession>A0A6J5T9J9</accession>
<evidence type="ECO:0000313" key="1">
    <source>
        <dbReference type="EMBL" id="CAB4241492.1"/>
    </source>
</evidence>
<dbReference type="EMBL" id="LR797824">
    <property type="protein sequence ID" value="CAB4241492.1"/>
    <property type="molecule type" value="Genomic_DNA"/>
</dbReference>